<sequence>AHFMEKINWKVGKEKDFQFYIRHLPILGNFIKIQRPPSKISAKKLESLAKKYHAFAVQVNYSPTKTLQLDLTLPLDQIQKQMKKDARYEIKKAEKNKQSLLLRNKIIVKQSKDIELFIKIWHRNALRRGFWIPFGKEIRSIYEAFGKNAYLLLASRLSPVACHPVVAGALILFSDKTAYYFHAASTPEGRKLSAPYLVVWQAIKLAKRQGCQIFDFEGVYDERFPQKSWRGFSHFKKSFGGKEIEFPCSFTKFYNPILKFISKLQIPI</sequence>
<protein>
    <recommendedName>
        <fullName evidence="9">Methicillin resistance protein</fullName>
    </recommendedName>
</protein>
<reference evidence="8" key="1">
    <citation type="submission" date="2017-09" db="EMBL/GenBank/DDBJ databases">
        <title>Depth-based differentiation of microbial function through sediment-hosted aquifers and enrichment of novel symbionts in the deep terrestrial subsurface.</title>
        <authorList>
            <person name="Probst A.J."/>
            <person name="Ladd B."/>
            <person name="Jarett J.K."/>
            <person name="Geller-Mcgrath D.E."/>
            <person name="Sieber C.M.K."/>
            <person name="Emerson J.B."/>
            <person name="Anantharaman K."/>
            <person name="Thomas B.C."/>
            <person name="Malmstrom R."/>
            <person name="Stieglmeier M."/>
            <person name="Klingl A."/>
            <person name="Woyke T."/>
            <person name="Ryan C.M."/>
            <person name="Banfield J.F."/>
        </authorList>
    </citation>
    <scope>NUCLEOTIDE SEQUENCE [LARGE SCALE GENOMIC DNA]</scope>
</reference>
<evidence type="ECO:0000256" key="2">
    <source>
        <dbReference type="ARBA" id="ARBA00022679"/>
    </source>
</evidence>
<evidence type="ECO:0008006" key="9">
    <source>
        <dbReference type="Google" id="ProtNLM"/>
    </source>
</evidence>
<comment type="similarity">
    <text evidence="1">Belongs to the FemABX family.</text>
</comment>
<dbReference type="InterPro" id="IPR016181">
    <property type="entry name" value="Acyl_CoA_acyltransferase"/>
</dbReference>
<dbReference type="Pfam" id="PF02388">
    <property type="entry name" value="FemAB"/>
    <property type="match status" value="1"/>
</dbReference>
<dbReference type="Proteomes" id="UP000231474">
    <property type="component" value="Unassembled WGS sequence"/>
</dbReference>
<gene>
    <name evidence="7" type="ORF">COU95_03090</name>
</gene>
<evidence type="ECO:0000256" key="6">
    <source>
        <dbReference type="ARBA" id="ARBA00023316"/>
    </source>
</evidence>
<dbReference type="GO" id="GO:0008360">
    <property type="term" value="P:regulation of cell shape"/>
    <property type="evidence" value="ECO:0007669"/>
    <property type="project" value="UniProtKB-KW"/>
</dbReference>
<proteinExistence type="inferred from homology"/>
<dbReference type="PANTHER" id="PTHR36174">
    <property type="entry name" value="LIPID II:GLYCINE GLYCYLTRANSFERASE"/>
    <property type="match status" value="1"/>
</dbReference>
<comment type="caution">
    <text evidence="7">The sequence shown here is derived from an EMBL/GenBank/DDBJ whole genome shotgun (WGS) entry which is preliminary data.</text>
</comment>
<dbReference type="AlphaFoldDB" id="A0A2M8L304"/>
<organism evidence="7 8">
    <name type="scientific">Candidatus Shapirobacteria bacterium CG10_big_fil_rev_8_21_14_0_10_40_9</name>
    <dbReference type="NCBI Taxonomy" id="1974888"/>
    <lineage>
        <taxon>Bacteria</taxon>
        <taxon>Candidatus Shapironibacteriota</taxon>
    </lineage>
</organism>
<evidence type="ECO:0000313" key="7">
    <source>
        <dbReference type="EMBL" id="PJE67303.1"/>
    </source>
</evidence>
<dbReference type="PANTHER" id="PTHR36174:SF1">
    <property type="entry name" value="LIPID II:GLYCINE GLYCYLTRANSFERASE"/>
    <property type="match status" value="1"/>
</dbReference>
<keyword evidence="5" id="KW-0012">Acyltransferase</keyword>
<dbReference type="InterPro" id="IPR003447">
    <property type="entry name" value="FEMABX"/>
</dbReference>
<keyword evidence="6" id="KW-0961">Cell wall biogenesis/degradation</keyword>
<keyword evidence="2" id="KW-0808">Transferase</keyword>
<keyword evidence="3" id="KW-0133">Cell shape</keyword>
<evidence type="ECO:0000313" key="8">
    <source>
        <dbReference type="Proteomes" id="UP000231474"/>
    </source>
</evidence>
<evidence type="ECO:0000256" key="5">
    <source>
        <dbReference type="ARBA" id="ARBA00023315"/>
    </source>
</evidence>
<dbReference type="PROSITE" id="PS51191">
    <property type="entry name" value="FEMABX"/>
    <property type="match status" value="1"/>
</dbReference>
<evidence type="ECO:0000256" key="3">
    <source>
        <dbReference type="ARBA" id="ARBA00022960"/>
    </source>
</evidence>
<name>A0A2M8L304_9BACT</name>
<accession>A0A2M8L304</accession>
<dbReference type="InterPro" id="IPR050644">
    <property type="entry name" value="PG_Glycine_Bridge_Synth"/>
</dbReference>
<keyword evidence="4" id="KW-0573">Peptidoglycan synthesis</keyword>
<evidence type="ECO:0000256" key="1">
    <source>
        <dbReference type="ARBA" id="ARBA00009943"/>
    </source>
</evidence>
<evidence type="ECO:0000256" key="4">
    <source>
        <dbReference type="ARBA" id="ARBA00022984"/>
    </source>
</evidence>
<dbReference type="Gene3D" id="3.40.630.30">
    <property type="match status" value="1"/>
</dbReference>
<feature type="non-terminal residue" evidence="7">
    <location>
        <position position="1"/>
    </location>
</feature>
<dbReference type="SUPFAM" id="SSF55729">
    <property type="entry name" value="Acyl-CoA N-acyltransferases (Nat)"/>
    <property type="match status" value="1"/>
</dbReference>
<dbReference type="GO" id="GO:0009252">
    <property type="term" value="P:peptidoglycan biosynthetic process"/>
    <property type="evidence" value="ECO:0007669"/>
    <property type="project" value="UniProtKB-KW"/>
</dbReference>
<dbReference type="EMBL" id="PFEK01000062">
    <property type="protein sequence ID" value="PJE67303.1"/>
    <property type="molecule type" value="Genomic_DNA"/>
</dbReference>
<dbReference type="GO" id="GO:0016755">
    <property type="term" value="F:aminoacyltransferase activity"/>
    <property type="evidence" value="ECO:0007669"/>
    <property type="project" value="InterPro"/>
</dbReference>
<dbReference type="GO" id="GO:0071555">
    <property type="term" value="P:cell wall organization"/>
    <property type="evidence" value="ECO:0007669"/>
    <property type="project" value="UniProtKB-KW"/>
</dbReference>